<feature type="active site" description="Proton acceptor; for enolization step" evidence="4">
    <location>
        <position position="67"/>
    </location>
</feature>
<dbReference type="GeneID" id="93072585"/>
<evidence type="ECO:0000256" key="3">
    <source>
        <dbReference type="ARBA" id="ARBA00023277"/>
    </source>
</evidence>
<dbReference type="EMBL" id="CP009268">
    <property type="protein sequence ID" value="AJA50429.1"/>
    <property type="molecule type" value="Genomic_DNA"/>
</dbReference>
<comment type="function">
    <text evidence="4">Catalyzes the reversible isomerization-deamination of glucosamine 6-phosphate (GlcN6P) to form fructose 6-phosphate (Fru6P) and ammonium ion.</text>
</comment>
<accession>A0A0H3IY62</accession>
<dbReference type="GO" id="GO:0005737">
    <property type="term" value="C:cytoplasm"/>
    <property type="evidence" value="ECO:0007669"/>
    <property type="project" value="TreeGrafter"/>
</dbReference>
<evidence type="ECO:0000313" key="6">
    <source>
        <dbReference type="EMBL" id="AJA50429.1"/>
    </source>
</evidence>
<dbReference type="PATRIC" id="fig|1262449.3.peg.232"/>
<evidence type="ECO:0000259" key="5">
    <source>
        <dbReference type="Pfam" id="PF01182"/>
    </source>
</evidence>
<comment type="caution">
    <text evidence="4">Lacks conserved residue(s) required for the propagation of feature annotation.</text>
</comment>
<dbReference type="GO" id="GO:0042802">
    <property type="term" value="F:identical protein binding"/>
    <property type="evidence" value="ECO:0007669"/>
    <property type="project" value="TreeGrafter"/>
</dbReference>
<evidence type="ECO:0000256" key="4">
    <source>
        <dbReference type="HAMAP-Rule" id="MF_01241"/>
    </source>
</evidence>
<evidence type="ECO:0000256" key="1">
    <source>
        <dbReference type="ARBA" id="ARBA00000644"/>
    </source>
</evidence>
<dbReference type="KEGG" id="cpat:CLPA_c03410"/>
<dbReference type="GO" id="GO:0006046">
    <property type="term" value="P:N-acetylglucosamine catabolic process"/>
    <property type="evidence" value="ECO:0007669"/>
    <property type="project" value="UniProtKB-UniRule"/>
</dbReference>
<gene>
    <name evidence="4 6" type="primary">nagB</name>
    <name evidence="6" type="ORF">CLPA_c03410</name>
    <name evidence="7" type="ORF">CP6013_02807</name>
</gene>
<dbReference type="GO" id="GO:0019262">
    <property type="term" value="P:N-acetylneuraminate catabolic process"/>
    <property type="evidence" value="ECO:0007669"/>
    <property type="project" value="UniProtKB-UniRule"/>
</dbReference>
<keyword evidence="3 4" id="KW-0119">Carbohydrate metabolism</keyword>
<dbReference type="Pfam" id="PF01182">
    <property type="entry name" value="Glucosamine_iso"/>
    <property type="match status" value="1"/>
</dbReference>
<sequence>MELYVFDNYDEISRYAAKMVSDFINENSNCVLGLATGSTPLGMYKKLIEYNRDRIVNFSEVKTFNLDEYRGLSGEHPQSYRYFMNKNFFDHVNIDKNNTFIPNGTCEDVAKECRDYEEKINELGGIDLQILGVGSNGHIGFNEPSSELYAYTHLADLTEDTIKANSRFFKNIEEVPSKAITMGVGQIMKSKRIILLASGVNKAKVIGRIFNGKISTENPSSILQLHPSVAVIADKKAASLI</sequence>
<organism evidence="6 9">
    <name type="scientific">Clostridium pasteurianum DSM 525 = ATCC 6013</name>
    <dbReference type="NCBI Taxonomy" id="1262449"/>
    <lineage>
        <taxon>Bacteria</taxon>
        <taxon>Bacillati</taxon>
        <taxon>Bacillota</taxon>
        <taxon>Clostridia</taxon>
        <taxon>Eubacteriales</taxon>
        <taxon>Clostridiaceae</taxon>
        <taxon>Clostridium</taxon>
    </lineage>
</organism>
<dbReference type="EMBL" id="JPGY02000001">
    <property type="protein sequence ID" value="KRU13559.1"/>
    <property type="molecule type" value="Genomic_DNA"/>
</dbReference>
<evidence type="ECO:0000313" key="7">
    <source>
        <dbReference type="EMBL" id="KRU13559.1"/>
    </source>
</evidence>
<reference evidence="7 8" key="3">
    <citation type="journal article" name="Genome Announc.">
        <title>Improved Draft Genome Sequence of Clostridium pasteurianum Strain ATCC 6013 (DSM 525) Using a Hybrid Next-Generation Sequencing Approach.</title>
        <authorList>
            <person name="Pyne M.E."/>
            <person name="Utturkar S."/>
            <person name="Brown S.D."/>
            <person name="Moo-Young M."/>
            <person name="Chung D.A."/>
            <person name="Chou C.P."/>
        </authorList>
    </citation>
    <scope>NUCLEOTIDE SEQUENCE [LARGE SCALE GENOMIC DNA]</scope>
    <source>
        <strain evidence="7 8">ATCC 6013</strain>
    </source>
</reference>
<comment type="catalytic activity">
    <reaction evidence="1 4">
        <text>alpha-D-glucosamine 6-phosphate + H2O = beta-D-fructose 6-phosphate + NH4(+)</text>
        <dbReference type="Rhea" id="RHEA:12172"/>
        <dbReference type="ChEBI" id="CHEBI:15377"/>
        <dbReference type="ChEBI" id="CHEBI:28938"/>
        <dbReference type="ChEBI" id="CHEBI:57634"/>
        <dbReference type="ChEBI" id="CHEBI:75989"/>
        <dbReference type="EC" id="3.5.99.6"/>
    </reaction>
</comment>
<dbReference type="InterPro" id="IPR004547">
    <property type="entry name" value="Glucosamine6P_isomerase"/>
</dbReference>
<reference evidence="6 9" key="1">
    <citation type="journal article" date="2015" name="Genome Announc.">
        <title>Complete Genome Sequence of the Nitrogen-Fixing and Solvent-Producing Clostridium pasteurianum DSM 525.</title>
        <authorList>
            <person name="Poehlein A."/>
            <person name="Grosse-Honebrink A."/>
            <person name="Zhang Y."/>
            <person name="Minton N.P."/>
            <person name="Daniel R."/>
        </authorList>
    </citation>
    <scope>NUCLEOTIDE SEQUENCE [LARGE SCALE GENOMIC DNA]</scope>
    <source>
        <strain evidence="6">DSM 525</strain>
        <strain evidence="9">DSM 525 / ATCC 6013</strain>
    </source>
</reference>
<dbReference type="Proteomes" id="UP000028042">
    <property type="component" value="Unassembled WGS sequence"/>
</dbReference>
<evidence type="ECO:0000313" key="8">
    <source>
        <dbReference type="Proteomes" id="UP000028042"/>
    </source>
</evidence>
<dbReference type="Proteomes" id="UP000030905">
    <property type="component" value="Chromosome"/>
</dbReference>
<comment type="similarity">
    <text evidence="4">Belongs to the glucosamine/galactosamine-6-phosphate isomerase family. NagB subfamily.</text>
</comment>
<dbReference type="InterPro" id="IPR018321">
    <property type="entry name" value="Glucosamine6P_isomerase_CS"/>
</dbReference>
<proteinExistence type="inferred from homology"/>
<dbReference type="HAMAP" id="MF_01241">
    <property type="entry name" value="GlcN6P_deamin"/>
    <property type="match status" value="1"/>
</dbReference>
<dbReference type="PANTHER" id="PTHR11280">
    <property type="entry name" value="GLUCOSAMINE-6-PHOSPHATE ISOMERASE"/>
    <property type="match status" value="1"/>
</dbReference>
<keyword evidence="9" id="KW-1185">Reference proteome</keyword>
<dbReference type="AlphaFoldDB" id="A0A0H3IY62"/>
<dbReference type="KEGG" id="cpae:CPAST_c03410"/>
<dbReference type="EC" id="3.5.99.6" evidence="4"/>
<dbReference type="PANTHER" id="PTHR11280:SF5">
    <property type="entry name" value="GLUCOSAMINE-6-PHOSPHATE ISOMERASE"/>
    <property type="match status" value="1"/>
</dbReference>
<feature type="active site" description="For ring-opening step" evidence="4">
    <location>
        <position position="143"/>
    </location>
</feature>
<dbReference type="GO" id="GO:0006043">
    <property type="term" value="P:glucosamine catabolic process"/>
    <property type="evidence" value="ECO:0007669"/>
    <property type="project" value="TreeGrafter"/>
</dbReference>
<dbReference type="UniPathway" id="UPA00629">
    <property type="reaction ID" value="UER00684"/>
</dbReference>
<dbReference type="GO" id="GO:0004342">
    <property type="term" value="F:glucosamine-6-phosphate deaminase activity"/>
    <property type="evidence" value="ECO:0007669"/>
    <property type="project" value="UniProtKB-UniRule"/>
</dbReference>
<dbReference type="SUPFAM" id="SSF100950">
    <property type="entry name" value="NagB/RpiA/CoA transferase-like"/>
    <property type="match status" value="1"/>
</dbReference>
<feature type="active site" description="For ring-opening step" evidence="4">
    <location>
        <position position="136"/>
    </location>
</feature>
<dbReference type="CDD" id="cd01399">
    <property type="entry name" value="GlcN6P_deaminase"/>
    <property type="match status" value="1"/>
</dbReference>
<reference evidence="7" key="2">
    <citation type="submission" date="2015-10" db="EMBL/GenBank/DDBJ databases">
        <title>Improved Draft Genome Sequence of Clostridium pasteurianum Strain ATCC 6013 (DSM 525) Using a Hybrid Next-Generation Sequencing Approach.</title>
        <authorList>
            <person name="Pyne M.E."/>
            <person name="Utturkar S.M."/>
            <person name="Brown S.D."/>
            <person name="Moo-Young M."/>
            <person name="Chung D.A."/>
            <person name="Chou P.C."/>
        </authorList>
    </citation>
    <scope>NUCLEOTIDE SEQUENCE</scope>
    <source>
        <strain evidence="7">ATCC 6013</strain>
    </source>
</reference>
<evidence type="ECO:0000313" key="9">
    <source>
        <dbReference type="Proteomes" id="UP000030905"/>
    </source>
</evidence>
<dbReference type="Gene3D" id="3.40.50.1360">
    <property type="match status" value="1"/>
</dbReference>
<feature type="active site" description="Proton acceptor; for ring-opening step" evidence="4">
    <location>
        <position position="138"/>
    </location>
</feature>
<dbReference type="InterPro" id="IPR037171">
    <property type="entry name" value="NagB/RpiA_transferase-like"/>
</dbReference>
<feature type="domain" description="Glucosamine/galactosamine-6-phosphate isomerase" evidence="5">
    <location>
        <begin position="11"/>
        <end position="224"/>
    </location>
</feature>
<evidence type="ECO:0000256" key="2">
    <source>
        <dbReference type="ARBA" id="ARBA00022801"/>
    </source>
</evidence>
<dbReference type="eggNOG" id="COG0363">
    <property type="taxonomic scope" value="Bacteria"/>
</dbReference>
<protein>
    <recommendedName>
        <fullName evidence="4">Glucosamine-6-phosphate deaminase</fullName>
        <ecNumber evidence="4">3.5.99.6</ecNumber>
    </recommendedName>
    <alternativeName>
        <fullName evidence="4">GlcN6P deaminase</fullName>
        <shortName evidence="4">GNPDA</shortName>
    </alternativeName>
    <alternativeName>
        <fullName evidence="4">Glucosamine-6-phosphate isomerase</fullName>
    </alternativeName>
</protein>
<dbReference type="FunFam" id="3.40.50.1360:FF:000003">
    <property type="entry name" value="Glucosamine-6-phosphate deaminase"/>
    <property type="match status" value="1"/>
</dbReference>
<dbReference type="PROSITE" id="PS01161">
    <property type="entry name" value="GLC_GALNAC_ISOMERASE"/>
    <property type="match status" value="1"/>
</dbReference>
<keyword evidence="2 4" id="KW-0378">Hydrolase</keyword>
<dbReference type="NCBIfam" id="TIGR00502">
    <property type="entry name" value="nagB"/>
    <property type="match status" value="1"/>
</dbReference>
<dbReference type="InterPro" id="IPR006148">
    <property type="entry name" value="Glc/Gal-6P_isomerase"/>
</dbReference>
<comment type="pathway">
    <text evidence="4">Amino-sugar metabolism; N-acetylneuraminate degradation; D-fructose 6-phosphate from N-acetylneuraminate: step 5/5.</text>
</comment>
<dbReference type="RefSeq" id="WP_003440901.1">
    <property type="nucleotide sequence ID" value="NZ_ANZB01000001.1"/>
</dbReference>
<name>A0A0H3IY62_CLOPA</name>
<dbReference type="GO" id="GO:0005975">
    <property type="term" value="P:carbohydrate metabolic process"/>
    <property type="evidence" value="ECO:0007669"/>
    <property type="project" value="InterPro"/>
</dbReference>